<dbReference type="InterPro" id="IPR050678">
    <property type="entry name" value="DNA_Partitioning_ATPase"/>
</dbReference>
<dbReference type="CDD" id="cd02042">
    <property type="entry name" value="ParAB_family"/>
    <property type="match status" value="1"/>
</dbReference>
<dbReference type="InterPro" id="IPR025669">
    <property type="entry name" value="AAA_dom"/>
</dbReference>
<reference evidence="2 3" key="1">
    <citation type="submission" date="2018-02" db="EMBL/GenBank/DDBJ databases">
        <authorList>
            <person name="Cohen D.B."/>
            <person name="Kent A.D."/>
        </authorList>
    </citation>
    <scope>NUCLEOTIDE SEQUENCE [LARGE SCALE GENOMIC DNA]</scope>
    <source>
        <strain evidence="2 3">CCAP 1448/3</strain>
    </source>
</reference>
<accession>A0A2T1BX15</accession>
<organism evidence="2 3">
    <name type="scientific">Merismopedia glauca CCAP 1448/3</name>
    <dbReference type="NCBI Taxonomy" id="1296344"/>
    <lineage>
        <taxon>Bacteria</taxon>
        <taxon>Bacillati</taxon>
        <taxon>Cyanobacteriota</taxon>
        <taxon>Cyanophyceae</taxon>
        <taxon>Synechococcales</taxon>
        <taxon>Merismopediaceae</taxon>
        <taxon>Merismopedia</taxon>
    </lineage>
</organism>
<sequence length="252" mass="27699">MGKIMAIFNQAGGVAKTTLAMNLGYHLGKLKQRVLMIDMDPQASLTLFCGLEPFDLTQTIYESLVLEQPAPIQSLSDLKFELIPSNINLSGAEIELVNADLRDFRLRDAIAPLENQYDFIIIDCPPSLGILSYISLVAATHILVPIATQYKAWMGTELLLRTVKRIQGKANKELKLAGFVPTLFAKANSQDCRALNAISEQLSLIAPIFPALPRSTAFADAVEEHLPLALYQPKHPAVAPLTQLANYCLKKL</sequence>
<dbReference type="PANTHER" id="PTHR13696">
    <property type="entry name" value="P-LOOP CONTAINING NUCLEOSIDE TRIPHOSPHATE HYDROLASE"/>
    <property type="match status" value="1"/>
</dbReference>
<dbReference type="Gene3D" id="3.40.50.300">
    <property type="entry name" value="P-loop containing nucleotide triphosphate hydrolases"/>
    <property type="match status" value="1"/>
</dbReference>
<evidence type="ECO:0000313" key="3">
    <source>
        <dbReference type="Proteomes" id="UP000238762"/>
    </source>
</evidence>
<gene>
    <name evidence="2" type="ORF">C7B64_22980</name>
</gene>
<evidence type="ECO:0000259" key="1">
    <source>
        <dbReference type="Pfam" id="PF13614"/>
    </source>
</evidence>
<dbReference type="AlphaFoldDB" id="A0A2T1BX15"/>
<name>A0A2T1BX15_9CYAN</name>
<dbReference type="InterPro" id="IPR027417">
    <property type="entry name" value="P-loop_NTPase"/>
</dbReference>
<reference evidence="2 3" key="2">
    <citation type="submission" date="2018-03" db="EMBL/GenBank/DDBJ databases">
        <title>The ancient ancestry and fast evolution of plastids.</title>
        <authorList>
            <person name="Moore K.R."/>
            <person name="Magnabosco C."/>
            <person name="Momper L."/>
            <person name="Gold D.A."/>
            <person name="Bosak T."/>
            <person name="Fournier G.P."/>
        </authorList>
    </citation>
    <scope>NUCLEOTIDE SEQUENCE [LARGE SCALE GENOMIC DNA]</scope>
    <source>
        <strain evidence="2 3">CCAP 1448/3</strain>
    </source>
</reference>
<evidence type="ECO:0000313" key="2">
    <source>
        <dbReference type="EMBL" id="PSB00550.1"/>
    </source>
</evidence>
<dbReference type="SUPFAM" id="SSF52540">
    <property type="entry name" value="P-loop containing nucleoside triphosphate hydrolases"/>
    <property type="match status" value="1"/>
</dbReference>
<dbReference type="Pfam" id="PF13614">
    <property type="entry name" value="AAA_31"/>
    <property type="match status" value="1"/>
</dbReference>
<dbReference type="EMBL" id="PVWJ01000193">
    <property type="protein sequence ID" value="PSB00550.1"/>
    <property type="molecule type" value="Genomic_DNA"/>
</dbReference>
<feature type="domain" description="AAA" evidence="1">
    <location>
        <begin position="3"/>
        <end position="175"/>
    </location>
</feature>
<dbReference type="Proteomes" id="UP000238762">
    <property type="component" value="Unassembled WGS sequence"/>
</dbReference>
<dbReference type="OrthoDB" id="479754at2"/>
<keyword evidence="3" id="KW-1185">Reference proteome</keyword>
<proteinExistence type="predicted"/>
<dbReference type="PANTHER" id="PTHR13696:SF52">
    <property type="entry name" value="PARA FAMILY PROTEIN CT_582"/>
    <property type="match status" value="1"/>
</dbReference>
<comment type="caution">
    <text evidence="2">The sequence shown here is derived from an EMBL/GenBank/DDBJ whole genome shotgun (WGS) entry which is preliminary data.</text>
</comment>
<protein>
    <submittedName>
        <fullName evidence="2">Chromosome partitioning protein ParA</fullName>
    </submittedName>
</protein>